<organism evidence="2 3">
    <name type="scientific">Microdochium trichocladiopsis</name>
    <dbReference type="NCBI Taxonomy" id="1682393"/>
    <lineage>
        <taxon>Eukaryota</taxon>
        <taxon>Fungi</taxon>
        <taxon>Dikarya</taxon>
        <taxon>Ascomycota</taxon>
        <taxon>Pezizomycotina</taxon>
        <taxon>Sordariomycetes</taxon>
        <taxon>Xylariomycetidae</taxon>
        <taxon>Xylariales</taxon>
        <taxon>Microdochiaceae</taxon>
        <taxon>Microdochium</taxon>
    </lineage>
</organism>
<feature type="chain" id="PRO_5040503535" evidence="1">
    <location>
        <begin position="16"/>
        <end position="362"/>
    </location>
</feature>
<dbReference type="InterPro" id="IPR029058">
    <property type="entry name" value="AB_hydrolase_fold"/>
</dbReference>
<keyword evidence="3" id="KW-1185">Reference proteome</keyword>
<keyword evidence="2" id="KW-0378">Hydrolase</keyword>
<dbReference type="Proteomes" id="UP000756346">
    <property type="component" value="Unassembled WGS sequence"/>
</dbReference>
<protein>
    <submittedName>
        <fullName evidence="2">Alpha/Beta hydrolase protein</fullName>
    </submittedName>
</protein>
<gene>
    <name evidence="2" type="ORF">B0I36DRAFT_242289</name>
</gene>
<dbReference type="GO" id="GO:0016787">
    <property type="term" value="F:hydrolase activity"/>
    <property type="evidence" value="ECO:0007669"/>
    <property type="project" value="UniProtKB-KW"/>
</dbReference>
<dbReference type="GeneID" id="70179441"/>
<proteinExistence type="predicted"/>
<dbReference type="OrthoDB" id="9978720at2759"/>
<sequence>MFFFSLAALARGVLHTRDYFYVGGQYVPSGAGGYLFENQMYVEHLTPAKVSQPHPIVFMHGGAQSGTNFLTKPDGGSGWADWFLDHGYEVYLVDEPTRARSPWNPAGGFPQSTWTDELISSRFTAVRDSTLWPQAKLHTQWPGTGKKGDPVFDAFYQSNMQFIVDGTEQERTVKEAGTALLDKLGRRIVLVTHSQGGLYGWGLADARPDQIAGLIQIEPKGPPFREVIFSTSFTRPWGLTSIPLTYSPAPTNLTSPLETQVVKTTSADLVDCIIQAEPAKKLVNIAKVPILVDTGEASYHAAYDHCTVMFLKQAGVENIEFLELGKAGIHGNSHMQFMEMNSDAIAEKLHDWILQTVEQKHE</sequence>
<evidence type="ECO:0000313" key="3">
    <source>
        <dbReference type="Proteomes" id="UP000756346"/>
    </source>
</evidence>
<dbReference type="SUPFAM" id="SSF53474">
    <property type="entry name" value="alpha/beta-Hydrolases"/>
    <property type="match status" value="1"/>
</dbReference>
<comment type="caution">
    <text evidence="2">The sequence shown here is derived from an EMBL/GenBank/DDBJ whole genome shotgun (WGS) entry which is preliminary data.</text>
</comment>
<dbReference type="AlphaFoldDB" id="A0A9P9BQX2"/>
<dbReference type="EMBL" id="JAGTJQ010000005">
    <property type="protein sequence ID" value="KAH7031368.1"/>
    <property type="molecule type" value="Genomic_DNA"/>
</dbReference>
<evidence type="ECO:0000256" key="1">
    <source>
        <dbReference type="SAM" id="SignalP"/>
    </source>
</evidence>
<evidence type="ECO:0000313" key="2">
    <source>
        <dbReference type="EMBL" id="KAH7031368.1"/>
    </source>
</evidence>
<dbReference type="PANTHER" id="PTHR43194">
    <property type="entry name" value="HYDROLASE ALPHA/BETA FOLD FAMILY"/>
    <property type="match status" value="1"/>
</dbReference>
<keyword evidence="1" id="KW-0732">Signal</keyword>
<accession>A0A9P9BQX2</accession>
<dbReference type="PANTHER" id="PTHR43194:SF4">
    <property type="entry name" value="AB HYDROLASE-1 DOMAIN-CONTAINING PROTEIN"/>
    <property type="match status" value="1"/>
</dbReference>
<name>A0A9P9BQX2_9PEZI</name>
<reference evidence="2" key="1">
    <citation type="journal article" date="2021" name="Nat. Commun.">
        <title>Genetic determinants of endophytism in the Arabidopsis root mycobiome.</title>
        <authorList>
            <person name="Mesny F."/>
            <person name="Miyauchi S."/>
            <person name="Thiergart T."/>
            <person name="Pickel B."/>
            <person name="Atanasova L."/>
            <person name="Karlsson M."/>
            <person name="Huettel B."/>
            <person name="Barry K.W."/>
            <person name="Haridas S."/>
            <person name="Chen C."/>
            <person name="Bauer D."/>
            <person name="Andreopoulos W."/>
            <person name="Pangilinan J."/>
            <person name="LaButti K."/>
            <person name="Riley R."/>
            <person name="Lipzen A."/>
            <person name="Clum A."/>
            <person name="Drula E."/>
            <person name="Henrissat B."/>
            <person name="Kohler A."/>
            <person name="Grigoriev I.V."/>
            <person name="Martin F.M."/>
            <person name="Hacquard S."/>
        </authorList>
    </citation>
    <scope>NUCLEOTIDE SEQUENCE</scope>
    <source>
        <strain evidence="2">MPI-CAGE-CH-0230</strain>
    </source>
</reference>
<dbReference type="RefSeq" id="XP_046013048.1">
    <property type="nucleotide sequence ID" value="XM_046149895.1"/>
</dbReference>
<dbReference type="InterPro" id="IPR050228">
    <property type="entry name" value="Carboxylesterase_BioH"/>
</dbReference>
<feature type="signal peptide" evidence="1">
    <location>
        <begin position="1"/>
        <end position="15"/>
    </location>
</feature>
<dbReference type="CDD" id="cd12809">
    <property type="entry name" value="Esterase_713_like-2"/>
    <property type="match status" value="1"/>
</dbReference>
<dbReference type="Gene3D" id="3.40.50.1820">
    <property type="entry name" value="alpha/beta hydrolase"/>
    <property type="match status" value="1"/>
</dbReference>